<comment type="subcellular location">
    <subcellularLocation>
        <location evidence="1">Membrane</location>
        <topology evidence="1">Multi-pass membrane protein</topology>
    </subcellularLocation>
</comment>
<evidence type="ECO:0000256" key="4">
    <source>
        <dbReference type="ARBA" id="ARBA00023040"/>
    </source>
</evidence>
<dbReference type="Gene3D" id="1.20.1070.10">
    <property type="entry name" value="Rhodopsin 7-helix transmembrane proteins"/>
    <property type="match status" value="1"/>
</dbReference>
<evidence type="ECO:0000256" key="10">
    <source>
        <dbReference type="SAM" id="Phobius"/>
    </source>
</evidence>
<sequence length="474" mass="54009">MPKRVQSKHRDRVTSWCNISKTINGLKTALNQASNDMDADNTTNVTNVNGSSGSSVLPVYLHDEKYVVQINDFVFDKVYIPSFIYTIVMLVIGCLGNLIVFYIYFTRWRRTTSRVFILALAAFDLINCFITTPTELYFMLNWFQTTNSVLCKFSRFLTFMMNNCSSFTLLGIAVDRYMSICRPLKKQMSTKQAKMIVFVGAFIAILFAWPALVVYGIQTVPAPLKPPIYVVGHVCLIEDSYVKTDYPLAFVIVLLTGNLSIDVTLITFYSLIGYQVIKRGSGFLCKVTDAGRKLSQSNSQSHTEDVFIDDKSSGKSPSILKKFANNHGNSMEKSDSDDETKGLNSSTKRSIKATNSNTAAEKRAKYNRQRSMSVQSEEVRRARMIKITVMLFAVTLLFMLSFIPYCVIVIIRYINPPYYFTLSNTGKAIYHFVLRSYLLSMSMNPIIYSFMSQKFREECRNCFLKMIRVVKSRN</sequence>
<dbReference type="PROSITE" id="PS50262">
    <property type="entry name" value="G_PROTEIN_RECEP_F1_2"/>
    <property type="match status" value="1"/>
</dbReference>
<feature type="transmembrane region" description="Helical" evidence="10">
    <location>
        <begin position="434"/>
        <end position="451"/>
    </location>
</feature>
<proteinExistence type="inferred from homology"/>
<feature type="transmembrane region" description="Helical" evidence="10">
    <location>
        <begin position="115"/>
        <end position="133"/>
    </location>
</feature>
<evidence type="ECO:0000259" key="11">
    <source>
        <dbReference type="PROSITE" id="PS50262"/>
    </source>
</evidence>
<dbReference type="CDD" id="cd00637">
    <property type="entry name" value="7tm_classA_rhodopsin-like"/>
    <property type="match status" value="1"/>
</dbReference>
<keyword evidence="7 8" id="KW-0807">Transducer</keyword>
<feature type="region of interest" description="Disordered" evidence="9">
    <location>
        <begin position="325"/>
        <end position="367"/>
    </location>
</feature>
<reference evidence="12" key="1">
    <citation type="submission" date="2022-08" db="UniProtKB">
        <authorList>
            <consortium name="EnsemblMetazoa"/>
        </authorList>
    </citation>
    <scope>IDENTIFICATION</scope>
    <source>
        <strain evidence="12">05x7-T-G4-1.051#20</strain>
    </source>
</reference>
<name>A0A8W8NEX9_MAGGI</name>
<keyword evidence="4 8" id="KW-0297">G-protein coupled receptor</keyword>
<dbReference type="InterPro" id="IPR000276">
    <property type="entry name" value="GPCR_Rhodpsn"/>
</dbReference>
<feature type="transmembrane region" description="Helical" evidence="10">
    <location>
        <begin position="195"/>
        <end position="217"/>
    </location>
</feature>
<dbReference type="SUPFAM" id="SSF81321">
    <property type="entry name" value="Family A G protein-coupled receptor-like"/>
    <property type="match status" value="1"/>
</dbReference>
<keyword evidence="3 10" id="KW-1133">Transmembrane helix</keyword>
<evidence type="ECO:0000256" key="1">
    <source>
        <dbReference type="ARBA" id="ARBA00004141"/>
    </source>
</evidence>
<comment type="similarity">
    <text evidence="8">Belongs to the G-protein coupled receptor 1 family.</text>
</comment>
<dbReference type="PANTHER" id="PTHR24243">
    <property type="entry name" value="G-PROTEIN COUPLED RECEPTOR"/>
    <property type="match status" value="1"/>
</dbReference>
<dbReference type="PROSITE" id="PS00237">
    <property type="entry name" value="G_PROTEIN_RECEP_F1_1"/>
    <property type="match status" value="1"/>
</dbReference>
<evidence type="ECO:0000256" key="8">
    <source>
        <dbReference type="RuleBase" id="RU000688"/>
    </source>
</evidence>
<feature type="domain" description="G-protein coupled receptors family 1 profile" evidence="11">
    <location>
        <begin position="96"/>
        <end position="448"/>
    </location>
</feature>
<evidence type="ECO:0000256" key="3">
    <source>
        <dbReference type="ARBA" id="ARBA00022989"/>
    </source>
</evidence>
<evidence type="ECO:0000256" key="5">
    <source>
        <dbReference type="ARBA" id="ARBA00023136"/>
    </source>
</evidence>
<dbReference type="EnsemblMetazoa" id="G5016.21">
    <property type="protein sequence ID" value="G5016.21:cds"/>
    <property type="gene ID" value="G5016"/>
</dbReference>
<dbReference type="AlphaFoldDB" id="A0A8W8NEX9"/>
<dbReference type="PANTHER" id="PTHR24243:SF224">
    <property type="entry name" value="G-PROTEIN COUPLED RECEPTOR 19-RELATED"/>
    <property type="match status" value="1"/>
</dbReference>
<dbReference type="GO" id="GO:0004930">
    <property type="term" value="F:G protein-coupled receptor activity"/>
    <property type="evidence" value="ECO:0007669"/>
    <property type="project" value="UniProtKB-KW"/>
</dbReference>
<organism evidence="12 13">
    <name type="scientific">Magallana gigas</name>
    <name type="common">Pacific oyster</name>
    <name type="synonym">Crassostrea gigas</name>
    <dbReference type="NCBI Taxonomy" id="29159"/>
    <lineage>
        <taxon>Eukaryota</taxon>
        <taxon>Metazoa</taxon>
        <taxon>Spiralia</taxon>
        <taxon>Lophotrochozoa</taxon>
        <taxon>Mollusca</taxon>
        <taxon>Bivalvia</taxon>
        <taxon>Autobranchia</taxon>
        <taxon>Pteriomorphia</taxon>
        <taxon>Ostreida</taxon>
        <taxon>Ostreoidea</taxon>
        <taxon>Ostreidae</taxon>
        <taxon>Magallana</taxon>
    </lineage>
</organism>
<evidence type="ECO:0000256" key="2">
    <source>
        <dbReference type="ARBA" id="ARBA00022692"/>
    </source>
</evidence>
<feature type="transmembrane region" description="Helical" evidence="10">
    <location>
        <begin position="248"/>
        <end position="272"/>
    </location>
</feature>
<evidence type="ECO:0000313" key="13">
    <source>
        <dbReference type="Proteomes" id="UP000005408"/>
    </source>
</evidence>
<dbReference type="Pfam" id="PF00001">
    <property type="entry name" value="7tm_1"/>
    <property type="match status" value="1"/>
</dbReference>
<dbReference type="GO" id="GO:0005886">
    <property type="term" value="C:plasma membrane"/>
    <property type="evidence" value="ECO:0007669"/>
    <property type="project" value="TreeGrafter"/>
</dbReference>
<evidence type="ECO:0000313" key="12">
    <source>
        <dbReference type="EnsemblMetazoa" id="G5016.21:cds"/>
    </source>
</evidence>
<feature type="transmembrane region" description="Helical" evidence="10">
    <location>
        <begin position="389"/>
        <end position="414"/>
    </location>
</feature>
<dbReference type="InterPro" id="IPR017452">
    <property type="entry name" value="GPCR_Rhodpsn_7TM"/>
</dbReference>
<keyword evidence="2 8" id="KW-0812">Transmembrane</keyword>
<feature type="transmembrane region" description="Helical" evidence="10">
    <location>
        <begin position="153"/>
        <end position="174"/>
    </location>
</feature>
<evidence type="ECO:0000256" key="6">
    <source>
        <dbReference type="ARBA" id="ARBA00023170"/>
    </source>
</evidence>
<protein>
    <recommendedName>
        <fullName evidence="11">G-protein coupled receptors family 1 profile domain-containing protein</fullName>
    </recommendedName>
</protein>
<keyword evidence="5 10" id="KW-0472">Membrane</keyword>
<feature type="transmembrane region" description="Helical" evidence="10">
    <location>
        <begin position="83"/>
        <end position="103"/>
    </location>
</feature>
<evidence type="ECO:0000256" key="7">
    <source>
        <dbReference type="ARBA" id="ARBA00023224"/>
    </source>
</evidence>
<keyword evidence="6 8" id="KW-0675">Receptor</keyword>
<dbReference type="Proteomes" id="UP000005408">
    <property type="component" value="Unassembled WGS sequence"/>
</dbReference>
<keyword evidence="13" id="KW-1185">Reference proteome</keyword>
<accession>A0A8W8NEX9</accession>
<evidence type="ECO:0000256" key="9">
    <source>
        <dbReference type="SAM" id="MobiDB-lite"/>
    </source>
</evidence>
<feature type="compositionally biased region" description="Polar residues" evidence="9">
    <location>
        <begin position="342"/>
        <end position="359"/>
    </location>
</feature>
<dbReference type="PRINTS" id="PR00237">
    <property type="entry name" value="GPCRRHODOPSN"/>
</dbReference>